<dbReference type="InterPro" id="IPR051173">
    <property type="entry name" value="Ca_channel_alpha-2/delta"/>
</dbReference>
<dbReference type="InterPro" id="IPR021908">
    <property type="entry name" value="YfbK_C"/>
</dbReference>
<dbReference type="Pfam" id="PF12034">
    <property type="entry name" value="YfbK_C"/>
    <property type="match status" value="1"/>
</dbReference>
<proteinExistence type="predicted"/>
<keyword evidence="3" id="KW-1185">Reference proteome</keyword>
<dbReference type="Pfam" id="PF00092">
    <property type="entry name" value="VWA"/>
    <property type="match status" value="1"/>
</dbReference>
<dbReference type="PROSITE" id="PS51257">
    <property type="entry name" value="PROKAR_LIPOPROTEIN"/>
    <property type="match status" value="1"/>
</dbReference>
<evidence type="ECO:0000313" key="2">
    <source>
        <dbReference type="EMBL" id="CAH0991829.1"/>
    </source>
</evidence>
<organism evidence="2 3">
    <name type="scientific">Sinobacterium norvegicum</name>
    <dbReference type="NCBI Taxonomy" id="1641715"/>
    <lineage>
        <taxon>Bacteria</taxon>
        <taxon>Pseudomonadati</taxon>
        <taxon>Pseudomonadota</taxon>
        <taxon>Gammaproteobacteria</taxon>
        <taxon>Cellvibrionales</taxon>
        <taxon>Spongiibacteraceae</taxon>
        <taxon>Sinobacterium</taxon>
    </lineage>
</organism>
<protein>
    <recommendedName>
        <fullName evidence="1">VWFA domain-containing protein</fullName>
    </recommendedName>
</protein>
<feature type="domain" description="VWFA" evidence="1">
    <location>
        <begin position="202"/>
        <end position="387"/>
    </location>
</feature>
<dbReference type="InterPro" id="IPR022156">
    <property type="entry name" value="Uncharacterised_YfbK_N"/>
</dbReference>
<dbReference type="Gene3D" id="3.40.50.410">
    <property type="entry name" value="von Willebrand factor, type A domain"/>
    <property type="match status" value="1"/>
</dbReference>
<gene>
    <name evidence="2" type="ORF">SIN8267_01944</name>
</gene>
<dbReference type="PANTHER" id="PTHR10166">
    <property type="entry name" value="VOLTAGE-DEPENDENT CALCIUM CHANNEL SUBUNIT ALPHA-2/DELTA-RELATED"/>
    <property type="match status" value="1"/>
</dbReference>
<evidence type="ECO:0000259" key="1">
    <source>
        <dbReference type="PROSITE" id="PS50234"/>
    </source>
</evidence>
<accession>A0ABN8EHG9</accession>
<dbReference type="PANTHER" id="PTHR10166:SF37">
    <property type="entry name" value="STOLID, ISOFORM H"/>
    <property type="match status" value="1"/>
</dbReference>
<dbReference type="SUPFAM" id="SSF53300">
    <property type="entry name" value="vWA-like"/>
    <property type="match status" value="1"/>
</dbReference>
<sequence>MTAKQQHHIHPLTLKLLSIAVVTVVIGGCSLNSEQEPQATPVTLPAIIPEELRQRRVMQKREQADSAVAVSYQARPQIGVMPPNYRPPTASQDTYADVSASQIYSTLRQPLSTFSIDVDTASYANTRRYIMANQLPPEGAVRAEEMINYFNYQFQFQAQPDHDQSPFTSRYEIGKSPWNSDRQLLTVTLDTETLQTAHKPSNLVFLLDVSGSMSSPDKLPLVKRSLKMLSEQLNKEDSVAIVVYAGAAGVVLEPTAADDGAAISQALDKLNAGGSTNGGEGIEQAYALAQQAYIEGGNNRVILATDGDFNVGINDTEQLKELIQQSAKSGIQLTTLGFGRGNYNDEMMEEISNWGDGNAAYIDTLLEARKVLVEQLGSTLQTVASDVKIQMEFNPQVVSEYRLIGYQNRKLADEDFTNDKVDAGEVGAGHQVTAVYELTMVGSNQPWLPELKYAPVPQQLSYNVSEYGHLKVRYKKPGEDQSQPVNFPLSVKTDEGNSKDFIFASSVAGFAELLCCDKYLIDYDFAKSEAGARQGRGLDVHGYRADFIRLVQQAGLVNATK</sequence>
<dbReference type="RefSeq" id="WP_237444531.1">
    <property type="nucleotide sequence ID" value="NZ_CAKLPX010000002.1"/>
</dbReference>
<dbReference type="SMART" id="SM00327">
    <property type="entry name" value="VWA"/>
    <property type="match status" value="1"/>
</dbReference>
<reference evidence="2" key="1">
    <citation type="submission" date="2021-12" db="EMBL/GenBank/DDBJ databases">
        <authorList>
            <person name="Rodrigo-Torres L."/>
            <person name="Arahal R. D."/>
            <person name="Lucena T."/>
        </authorList>
    </citation>
    <scope>NUCLEOTIDE SEQUENCE</scope>
    <source>
        <strain evidence="2">CECT 8267</strain>
    </source>
</reference>
<dbReference type="EMBL" id="CAKLPX010000002">
    <property type="protein sequence ID" value="CAH0991829.1"/>
    <property type="molecule type" value="Genomic_DNA"/>
</dbReference>
<dbReference type="Proteomes" id="UP000838100">
    <property type="component" value="Unassembled WGS sequence"/>
</dbReference>
<name>A0ABN8EHG9_9GAMM</name>
<dbReference type="InterPro" id="IPR002035">
    <property type="entry name" value="VWF_A"/>
</dbReference>
<dbReference type="PROSITE" id="PS50234">
    <property type="entry name" value="VWFA"/>
    <property type="match status" value="1"/>
</dbReference>
<dbReference type="InterPro" id="IPR036465">
    <property type="entry name" value="vWFA_dom_sf"/>
</dbReference>
<dbReference type="Pfam" id="PF12450">
    <property type="entry name" value="vWF_A"/>
    <property type="match status" value="1"/>
</dbReference>
<evidence type="ECO:0000313" key="3">
    <source>
        <dbReference type="Proteomes" id="UP000838100"/>
    </source>
</evidence>
<comment type="caution">
    <text evidence="2">The sequence shown here is derived from an EMBL/GenBank/DDBJ whole genome shotgun (WGS) entry which is preliminary data.</text>
</comment>
<dbReference type="CDD" id="cd01465">
    <property type="entry name" value="vWA_subgroup"/>
    <property type="match status" value="1"/>
</dbReference>